<dbReference type="Proteomes" id="UP001341840">
    <property type="component" value="Unassembled WGS sequence"/>
</dbReference>
<organism evidence="1 2">
    <name type="scientific">Stylosanthes scabra</name>
    <dbReference type="NCBI Taxonomy" id="79078"/>
    <lineage>
        <taxon>Eukaryota</taxon>
        <taxon>Viridiplantae</taxon>
        <taxon>Streptophyta</taxon>
        <taxon>Embryophyta</taxon>
        <taxon>Tracheophyta</taxon>
        <taxon>Spermatophyta</taxon>
        <taxon>Magnoliopsida</taxon>
        <taxon>eudicotyledons</taxon>
        <taxon>Gunneridae</taxon>
        <taxon>Pentapetalae</taxon>
        <taxon>rosids</taxon>
        <taxon>fabids</taxon>
        <taxon>Fabales</taxon>
        <taxon>Fabaceae</taxon>
        <taxon>Papilionoideae</taxon>
        <taxon>50 kb inversion clade</taxon>
        <taxon>dalbergioids sensu lato</taxon>
        <taxon>Dalbergieae</taxon>
        <taxon>Pterocarpus clade</taxon>
        <taxon>Stylosanthes</taxon>
    </lineage>
</organism>
<accession>A0ABU6V3I4</accession>
<reference evidence="1 2" key="1">
    <citation type="journal article" date="2023" name="Plants (Basel)">
        <title>Bridging the Gap: Combining Genomics and Transcriptomics Approaches to Understand Stylosanthes scabra, an Orphan Legume from the Brazilian Caatinga.</title>
        <authorList>
            <person name="Ferreira-Neto J.R.C."/>
            <person name="da Silva M.D."/>
            <person name="Binneck E."/>
            <person name="de Melo N.F."/>
            <person name="da Silva R.H."/>
            <person name="de Melo A.L.T.M."/>
            <person name="Pandolfi V."/>
            <person name="Bustamante F.O."/>
            <person name="Brasileiro-Vidal A.C."/>
            <person name="Benko-Iseppon A.M."/>
        </authorList>
    </citation>
    <scope>NUCLEOTIDE SEQUENCE [LARGE SCALE GENOMIC DNA]</scope>
    <source>
        <tissue evidence="1">Leaves</tissue>
    </source>
</reference>
<gene>
    <name evidence="1" type="ORF">PIB30_001744</name>
</gene>
<keyword evidence="2" id="KW-1185">Reference proteome</keyword>
<sequence>MIIQRWAVDEVSSEEDVSSLLSDKSPDWLAFSDESFSVTFEVPRVDGRNLKTVMMLCIVHPSSQDITNVDGHVLQKVIILNHTKNTFVDFALDELTSMKDEKWHNVISNLEAGYKVEIIVLGSMFSVNKIAVYLIYAEPNHQNQKHSHTATDNDIMEMKGDKNIIVQKHAKNVSNYI</sequence>
<comment type="caution">
    <text evidence="1">The sequence shown here is derived from an EMBL/GenBank/DDBJ whole genome shotgun (WGS) entry which is preliminary data.</text>
</comment>
<dbReference type="EMBL" id="JASCZI010151038">
    <property type="protein sequence ID" value="MED6167320.1"/>
    <property type="molecule type" value="Genomic_DNA"/>
</dbReference>
<evidence type="ECO:0000313" key="2">
    <source>
        <dbReference type="Proteomes" id="UP001341840"/>
    </source>
</evidence>
<protein>
    <submittedName>
        <fullName evidence="1">Uncharacterized protein</fullName>
    </submittedName>
</protein>
<proteinExistence type="predicted"/>
<evidence type="ECO:0000313" key="1">
    <source>
        <dbReference type="EMBL" id="MED6167320.1"/>
    </source>
</evidence>
<name>A0ABU6V3I4_9FABA</name>